<accession>A0A516G997</accession>
<keyword evidence="1" id="KW-0812">Transmembrane</keyword>
<dbReference type="EMBL" id="CP041616">
    <property type="protein sequence ID" value="QDO88099.1"/>
    <property type="molecule type" value="Genomic_DNA"/>
</dbReference>
<protein>
    <submittedName>
        <fullName evidence="2">Uncharacterized protein</fullName>
    </submittedName>
</protein>
<feature type="transmembrane region" description="Helical" evidence="1">
    <location>
        <begin position="52"/>
        <end position="74"/>
    </location>
</feature>
<dbReference type="KEGG" id="orz:FNH13_06845"/>
<dbReference type="AlphaFoldDB" id="A0A516G997"/>
<organism evidence="2 3">
    <name type="scientific">Ornithinimicrobium ciconiae</name>
    <dbReference type="NCBI Taxonomy" id="2594265"/>
    <lineage>
        <taxon>Bacteria</taxon>
        <taxon>Bacillati</taxon>
        <taxon>Actinomycetota</taxon>
        <taxon>Actinomycetes</taxon>
        <taxon>Micrococcales</taxon>
        <taxon>Ornithinimicrobiaceae</taxon>
        <taxon>Ornithinimicrobium</taxon>
    </lineage>
</organism>
<evidence type="ECO:0000313" key="2">
    <source>
        <dbReference type="EMBL" id="QDO88099.1"/>
    </source>
</evidence>
<keyword evidence="1" id="KW-0472">Membrane</keyword>
<dbReference type="RefSeq" id="WP_143782774.1">
    <property type="nucleotide sequence ID" value="NZ_CP041616.1"/>
</dbReference>
<dbReference type="Proteomes" id="UP000315395">
    <property type="component" value="Chromosome"/>
</dbReference>
<feature type="transmembrane region" description="Helical" evidence="1">
    <location>
        <begin position="27"/>
        <end position="46"/>
    </location>
</feature>
<reference evidence="2 3" key="1">
    <citation type="submission" date="2019-07" db="EMBL/GenBank/DDBJ databases">
        <title>complete genome sequencing of Ornithinimicrobium sp. H23M54.</title>
        <authorList>
            <person name="Bae J.-W."/>
            <person name="Lee S.-Y."/>
        </authorList>
    </citation>
    <scope>NUCLEOTIDE SEQUENCE [LARGE SCALE GENOMIC DNA]</scope>
    <source>
        <strain evidence="2 3">H23M54</strain>
    </source>
</reference>
<evidence type="ECO:0000313" key="3">
    <source>
        <dbReference type="Proteomes" id="UP000315395"/>
    </source>
</evidence>
<dbReference type="OrthoDB" id="9860362at2"/>
<keyword evidence="3" id="KW-1185">Reference proteome</keyword>
<keyword evidence="1" id="KW-1133">Transmembrane helix</keyword>
<proteinExistence type="predicted"/>
<evidence type="ECO:0000256" key="1">
    <source>
        <dbReference type="SAM" id="Phobius"/>
    </source>
</evidence>
<name>A0A516G997_9MICO</name>
<gene>
    <name evidence="2" type="ORF">FNH13_06845</name>
</gene>
<sequence>MAEAQVNKEQALDALRRAAHRGRKRHLRVFVFLLGVLALGQFAWIVATGVTLAKVVSALLWVLLMGLFHVWWLATPAEHTYDPEHLKRTLSGGELVRGEVVKVGTDHRLTVRVGGEEGRPTDLVWTTVRQVRALRGGDPLWLSPPARRGEHIVAIAARRRASVPPDDEPLVLWPLSAAWTTGPWD</sequence>